<evidence type="ECO:0000256" key="6">
    <source>
        <dbReference type="ARBA" id="ARBA00022801"/>
    </source>
</evidence>
<dbReference type="Proteomes" id="UP000246058">
    <property type="component" value="Chromosome"/>
</dbReference>
<dbReference type="AlphaFoldDB" id="A0A2U8VRQ6"/>
<keyword evidence="5 13" id="KW-0732">Signal</keyword>
<dbReference type="EMBL" id="CP029551">
    <property type="protein sequence ID" value="AWN36325.1"/>
    <property type="molecule type" value="Genomic_DNA"/>
</dbReference>
<sequence length="506" mass="53410">MPRTGRGKKATAIVRRFSRIPPAVFRRLALVSAGFALAFVGTTSGTQDAVANGDTRTLSIYHTHTKESATVTFKRDGRYDRAGLDQLNWLLRDWRVDEPTKMDPRLFDTVWEAYRQVGSSEPINVVSAYRSPGTNAMLRRRSKMVAEYSQHTLGKAMDFYLPDVSIDQIRAIGMQMQRGGVGWYPRSGSPFVHLDVGSVRSWPRMTYDQLARLFPDGRTVHLPSDGHPLARYEEARASILARGGTVAGVQTQMASAEEDDGPSVSRFLASLFGGGSASAPTAAQAPAARGRRAPVVVASADPEAPVGANAALAYAAPNASAALRNSALARDGRADARALLTAEPTAAPASAEAAIQAALTPLPPRRPSEFEAVAATAIAMPLPPPRPVQFAAVGAVALPAAEPLQKAAFLPPPARRTALVAADADPKQQLRALFEAVAAEDAAVPVSSAAPVRVAAARPRSDAPPGTVVSDSPERITTRFSQGSPGDALASQRFSGSATRGVTGTR</sequence>
<dbReference type="InterPro" id="IPR009045">
    <property type="entry name" value="Zn_M74/Hedgehog-like"/>
</dbReference>
<dbReference type="KEGG" id="meti:DK427_11810"/>
<gene>
    <name evidence="14" type="ORF">DK427_11810</name>
</gene>
<keyword evidence="7" id="KW-0862">Zinc</keyword>
<comment type="similarity">
    <text evidence="10">Belongs to the peptidase M15 family.</text>
</comment>
<accession>A0A2U8VRQ6</accession>
<feature type="chain" id="PRO_5015966040" description="Murein endopeptidase K" evidence="13">
    <location>
        <begin position="39"/>
        <end position="506"/>
    </location>
</feature>
<evidence type="ECO:0000256" key="5">
    <source>
        <dbReference type="ARBA" id="ARBA00022729"/>
    </source>
</evidence>
<name>A0A2U8VRQ6_9HYPH</name>
<organism evidence="14 15">
    <name type="scientific">Methylobacterium radiodurans</name>
    <dbReference type="NCBI Taxonomy" id="2202828"/>
    <lineage>
        <taxon>Bacteria</taxon>
        <taxon>Pseudomonadati</taxon>
        <taxon>Pseudomonadota</taxon>
        <taxon>Alphaproteobacteria</taxon>
        <taxon>Hyphomicrobiales</taxon>
        <taxon>Methylobacteriaceae</taxon>
        <taxon>Methylobacterium</taxon>
    </lineage>
</organism>
<dbReference type="Gene3D" id="3.30.1380.10">
    <property type="match status" value="1"/>
</dbReference>
<keyword evidence="4" id="KW-0479">Metal-binding</keyword>
<dbReference type="SUPFAM" id="SSF55166">
    <property type="entry name" value="Hedgehog/DD-peptidase"/>
    <property type="match status" value="1"/>
</dbReference>
<evidence type="ECO:0000256" key="12">
    <source>
        <dbReference type="SAM" id="MobiDB-lite"/>
    </source>
</evidence>
<dbReference type="GO" id="GO:0008237">
    <property type="term" value="F:metallopeptidase activity"/>
    <property type="evidence" value="ECO:0007669"/>
    <property type="project" value="UniProtKB-KW"/>
</dbReference>
<dbReference type="PANTHER" id="PTHR37425">
    <property type="match status" value="1"/>
</dbReference>
<feature type="compositionally biased region" description="Polar residues" evidence="12">
    <location>
        <begin position="492"/>
        <end position="506"/>
    </location>
</feature>
<evidence type="ECO:0000256" key="11">
    <source>
        <dbReference type="ARBA" id="ARBA00093666"/>
    </source>
</evidence>
<proteinExistence type="inferred from homology"/>
<dbReference type="PANTHER" id="PTHR37425:SF1">
    <property type="entry name" value="OUTER MEMBRANE PROTEIN"/>
    <property type="match status" value="1"/>
</dbReference>
<evidence type="ECO:0000256" key="10">
    <source>
        <dbReference type="ARBA" id="ARBA00093448"/>
    </source>
</evidence>
<evidence type="ECO:0000256" key="8">
    <source>
        <dbReference type="ARBA" id="ARBA00023049"/>
    </source>
</evidence>
<evidence type="ECO:0000313" key="15">
    <source>
        <dbReference type="Proteomes" id="UP000246058"/>
    </source>
</evidence>
<evidence type="ECO:0000256" key="9">
    <source>
        <dbReference type="ARBA" id="ARBA00023316"/>
    </source>
</evidence>
<feature type="region of interest" description="Disordered" evidence="12">
    <location>
        <begin position="455"/>
        <end position="506"/>
    </location>
</feature>
<dbReference type="OrthoDB" id="9782994at2"/>
<feature type="signal peptide" evidence="13">
    <location>
        <begin position="1"/>
        <end position="38"/>
    </location>
</feature>
<evidence type="ECO:0000256" key="13">
    <source>
        <dbReference type="SAM" id="SignalP"/>
    </source>
</evidence>
<dbReference type="GO" id="GO:0006508">
    <property type="term" value="P:proteolysis"/>
    <property type="evidence" value="ECO:0007669"/>
    <property type="project" value="UniProtKB-KW"/>
</dbReference>
<evidence type="ECO:0000256" key="4">
    <source>
        <dbReference type="ARBA" id="ARBA00022723"/>
    </source>
</evidence>
<dbReference type="RefSeq" id="WP_109951428.1">
    <property type="nucleotide sequence ID" value="NZ_CP029551.1"/>
</dbReference>
<reference evidence="14 15" key="1">
    <citation type="submission" date="2018-05" db="EMBL/GenBank/DDBJ databases">
        <title>Complete Genome Sequence of Methylobacterium sp. 17Sr1-43.</title>
        <authorList>
            <person name="Srinivasan S."/>
        </authorList>
    </citation>
    <scope>NUCLEOTIDE SEQUENCE [LARGE SCALE GENOMIC DNA]</scope>
    <source>
        <strain evidence="14 15">17Sr1-43</strain>
    </source>
</reference>
<protein>
    <recommendedName>
        <fullName evidence="11">Murein endopeptidase K</fullName>
    </recommendedName>
</protein>
<keyword evidence="9" id="KW-0961">Cell wall biogenesis/degradation</keyword>
<keyword evidence="3" id="KW-0645">Protease</keyword>
<keyword evidence="6" id="KW-0378">Hydrolase</keyword>
<comment type="cofactor">
    <cofactor evidence="1">
        <name>Zn(2+)</name>
        <dbReference type="ChEBI" id="CHEBI:29105"/>
    </cofactor>
</comment>
<evidence type="ECO:0000313" key="14">
    <source>
        <dbReference type="EMBL" id="AWN36325.1"/>
    </source>
</evidence>
<comment type="pathway">
    <text evidence="2">Cell wall biogenesis; cell wall polysaccharide biosynthesis.</text>
</comment>
<evidence type="ECO:0000256" key="7">
    <source>
        <dbReference type="ARBA" id="ARBA00022833"/>
    </source>
</evidence>
<dbReference type="Pfam" id="PF05951">
    <property type="entry name" value="Peptidase_M15_2"/>
    <property type="match status" value="1"/>
</dbReference>
<keyword evidence="15" id="KW-1185">Reference proteome</keyword>
<dbReference type="GO" id="GO:0046872">
    <property type="term" value="F:metal ion binding"/>
    <property type="evidence" value="ECO:0007669"/>
    <property type="project" value="UniProtKB-KW"/>
</dbReference>
<evidence type="ECO:0000256" key="1">
    <source>
        <dbReference type="ARBA" id="ARBA00001947"/>
    </source>
</evidence>
<dbReference type="InterPro" id="IPR010275">
    <property type="entry name" value="MepK"/>
</dbReference>
<evidence type="ECO:0000256" key="2">
    <source>
        <dbReference type="ARBA" id="ARBA00004776"/>
    </source>
</evidence>
<evidence type="ECO:0000256" key="3">
    <source>
        <dbReference type="ARBA" id="ARBA00022670"/>
    </source>
</evidence>
<dbReference type="CDD" id="cd14844">
    <property type="entry name" value="Zn-DD-carboxypeptidase_like"/>
    <property type="match status" value="1"/>
</dbReference>
<keyword evidence="8" id="KW-0482">Metalloprotease</keyword>
<dbReference type="GO" id="GO:0071555">
    <property type="term" value="P:cell wall organization"/>
    <property type="evidence" value="ECO:0007669"/>
    <property type="project" value="UniProtKB-KW"/>
</dbReference>